<keyword evidence="4" id="KW-1185">Reference proteome</keyword>
<evidence type="ECO:0000313" key="4">
    <source>
        <dbReference type="Proteomes" id="UP000806077"/>
    </source>
</evidence>
<name>A0AAP1RGI7_9FLAO</name>
<protein>
    <submittedName>
        <fullName evidence="3">Uncharacterized protein</fullName>
    </submittedName>
</protein>
<feature type="compositionally biased region" description="Polar residues" evidence="1">
    <location>
        <begin position="17"/>
        <end position="42"/>
    </location>
</feature>
<feature type="transmembrane region" description="Helical" evidence="2">
    <location>
        <begin position="135"/>
        <end position="154"/>
    </location>
</feature>
<evidence type="ECO:0000256" key="1">
    <source>
        <dbReference type="SAM" id="MobiDB-lite"/>
    </source>
</evidence>
<accession>A0AAP1RGI7</accession>
<dbReference type="EMBL" id="WXXV01000011">
    <property type="protein sequence ID" value="MBE7695546.1"/>
    <property type="molecule type" value="Genomic_DNA"/>
</dbReference>
<proteinExistence type="predicted"/>
<evidence type="ECO:0000313" key="3">
    <source>
        <dbReference type="EMBL" id="MBE7695546.1"/>
    </source>
</evidence>
<dbReference type="RefSeq" id="WP_193702203.1">
    <property type="nucleotide sequence ID" value="NZ_JAJHTL010000012.1"/>
</dbReference>
<reference evidence="3 4" key="1">
    <citation type="journal article" date="2020" name="Int. J. Syst. Evol. Microbiol.">
        <title>Tenacibaculum piscium sp. nov., isolated from skin ulcers of sea-farmed fish, and description of Tenacibaculum finnmarkense sp. nov. with subdivision into genomovars finnmarkense and ulcerans.</title>
        <authorList>
            <person name="Olsen A.B."/>
            <person name="Spilsberg B."/>
            <person name="Nilsen H.K."/>
            <person name="Lagesen K."/>
            <person name="Gulla S."/>
            <person name="Avendano-Herrera R."/>
            <person name="Irgang R."/>
            <person name="Duchaud E."/>
            <person name="Colquhoun D.J."/>
        </authorList>
    </citation>
    <scope>NUCLEOTIDE SEQUENCE [LARGE SCALE GENOMIC DNA]</scope>
    <source>
        <strain evidence="3 4">TNO037</strain>
    </source>
</reference>
<organism evidence="3 4">
    <name type="scientific">Tenacibaculum finnmarkense genomovar finnmarkense</name>
    <dbReference type="NCBI Taxonomy" id="1458503"/>
    <lineage>
        <taxon>Bacteria</taxon>
        <taxon>Pseudomonadati</taxon>
        <taxon>Bacteroidota</taxon>
        <taxon>Flavobacteriia</taxon>
        <taxon>Flavobacteriales</taxon>
        <taxon>Flavobacteriaceae</taxon>
        <taxon>Tenacibaculum</taxon>
        <taxon>Tenacibaculum finnmarkense</taxon>
    </lineage>
</organism>
<dbReference type="Proteomes" id="UP000806077">
    <property type="component" value="Unassembled WGS sequence"/>
</dbReference>
<keyword evidence="2" id="KW-0472">Membrane</keyword>
<dbReference type="AlphaFoldDB" id="A0AAP1RGI7"/>
<feature type="region of interest" description="Disordered" evidence="1">
    <location>
        <begin position="15"/>
        <end position="47"/>
    </location>
</feature>
<keyword evidence="2" id="KW-0812">Transmembrane</keyword>
<gene>
    <name evidence="3" type="ORF">F7645_08945</name>
</gene>
<evidence type="ECO:0000256" key="2">
    <source>
        <dbReference type="SAM" id="Phobius"/>
    </source>
</evidence>
<sequence>MSVVQLSRLSGFADNVSWDTPQTSIPSQGGGSSTPQDAPSSSGDGGSQFWGGTNFMGLLNTIGGTWAQIEQAKHGNKVIVKDSSGKSKDIAPQLLQKLNQQASANNTSSNQMFQMMQMQMMKQMQTQQQPKDNTALYIGLGVGGLILLTGVIFITSKKK</sequence>
<keyword evidence="2" id="KW-1133">Transmembrane helix</keyword>
<comment type="caution">
    <text evidence="3">The sequence shown here is derived from an EMBL/GenBank/DDBJ whole genome shotgun (WGS) entry which is preliminary data.</text>
</comment>